<name>A0A2W5Q4C0_VARPD</name>
<accession>A0A2W5Q4C0</accession>
<feature type="compositionally biased region" description="Polar residues" evidence="1">
    <location>
        <begin position="96"/>
        <end position="108"/>
    </location>
</feature>
<dbReference type="AlphaFoldDB" id="A0A2W5Q4C0"/>
<comment type="caution">
    <text evidence="2">The sequence shown here is derived from an EMBL/GenBank/DDBJ whole genome shotgun (WGS) entry which is preliminary data.</text>
</comment>
<dbReference type="Gene3D" id="2.70.70.10">
    <property type="entry name" value="Glucose Permease (Domain IIA)"/>
    <property type="match status" value="1"/>
</dbReference>
<evidence type="ECO:0000313" key="3">
    <source>
        <dbReference type="Proteomes" id="UP000249135"/>
    </source>
</evidence>
<reference evidence="2 3" key="1">
    <citation type="submission" date="2017-08" db="EMBL/GenBank/DDBJ databases">
        <title>Infants hospitalized years apart are colonized by the same room-sourced microbial strains.</title>
        <authorList>
            <person name="Brooks B."/>
            <person name="Olm M.R."/>
            <person name="Firek B.A."/>
            <person name="Baker R."/>
            <person name="Thomas B.C."/>
            <person name="Morowitz M.J."/>
            <person name="Banfield J.F."/>
        </authorList>
    </citation>
    <scope>NUCLEOTIDE SEQUENCE [LARGE SCALE GENOMIC DNA]</scope>
    <source>
        <strain evidence="2">S2_005_003_R2_41</strain>
    </source>
</reference>
<sequence>MIISPPFLPAPEADDEAFVRLAMPDAVDIAPHSGGAPLGSYPLTTALTWHNGLHIDAPRNVQAPITQSPAAQVPLRLPVRAIADGTVIFKREPKPANTSPADPQNYNPYGSEPAWSDNGIVIVRHTTDIGASGNASTSLSYYSVYMHLSRIEPTVVEKQPIWRKDAIGTAGRILGREHQIHFEICLNAAELQKLLGAGRPLTWRDPATAPTADGRTDSVFGSVYVYLPAGTPTSAGAPVSHLRGAAVAGTLQEAQWVEIRYRNGSAKVSSYRATEGADRTSNTTCTPKPTGATTAWAPPCRPPAARAAGMSCCASAATWAPTPCQATRRTGARFPPPAAPCGR</sequence>
<dbReference type="Proteomes" id="UP000249135">
    <property type="component" value="Unassembled WGS sequence"/>
</dbReference>
<feature type="region of interest" description="Disordered" evidence="1">
    <location>
        <begin position="90"/>
        <end position="110"/>
    </location>
</feature>
<dbReference type="InterPro" id="IPR011055">
    <property type="entry name" value="Dup_hybrid_motif"/>
</dbReference>
<feature type="non-terminal residue" evidence="2">
    <location>
        <position position="343"/>
    </location>
</feature>
<dbReference type="SUPFAM" id="SSF51261">
    <property type="entry name" value="Duplicated hybrid motif"/>
    <property type="match status" value="1"/>
</dbReference>
<feature type="region of interest" description="Disordered" evidence="1">
    <location>
        <begin position="272"/>
        <end position="293"/>
    </location>
</feature>
<organism evidence="2 3">
    <name type="scientific">Variovorax paradoxus</name>
    <dbReference type="NCBI Taxonomy" id="34073"/>
    <lineage>
        <taxon>Bacteria</taxon>
        <taxon>Pseudomonadati</taxon>
        <taxon>Pseudomonadota</taxon>
        <taxon>Betaproteobacteria</taxon>
        <taxon>Burkholderiales</taxon>
        <taxon>Comamonadaceae</taxon>
        <taxon>Variovorax</taxon>
    </lineage>
</organism>
<evidence type="ECO:0008006" key="4">
    <source>
        <dbReference type="Google" id="ProtNLM"/>
    </source>
</evidence>
<feature type="compositionally biased region" description="Low complexity" evidence="1">
    <location>
        <begin position="283"/>
        <end position="293"/>
    </location>
</feature>
<evidence type="ECO:0000256" key="1">
    <source>
        <dbReference type="SAM" id="MobiDB-lite"/>
    </source>
</evidence>
<dbReference type="EMBL" id="QFPP01000294">
    <property type="protein sequence ID" value="PZQ69515.1"/>
    <property type="molecule type" value="Genomic_DNA"/>
</dbReference>
<protein>
    <recommendedName>
        <fullName evidence="4">Peptidase M23 domain-containing protein</fullName>
    </recommendedName>
</protein>
<gene>
    <name evidence="2" type="ORF">DI563_19465</name>
</gene>
<proteinExistence type="predicted"/>
<dbReference type="CDD" id="cd12797">
    <property type="entry name" value="M23_peptidase"/>
    <property type="match status" value="1"/>
</dbReference>
<evidence type="ECO:0000313" key="2">
    <source>
        <dbReference type="EMBL" id="PZQ69515.1"/>
    </source>
</evidence>